<protein>
    <submittedName>
        <fullName evidence="7">Beta-methylgalactoside transporter inner membrane component</fullName>
    </submittedName>
</protein>
<dbReference type="PANTHER" id="PTHR47089:SF1">
    <property type="entry name" value="GUANOSINE ABC TRANSPORTER PERMEASE PROTEIN NUPP"/>
    <property type="match status" value="1"/>
</dbReference>
<name>A0A1V5SYI1_9BACT</name>
<dbReference type="InterPro" id="IPR001851">
    <property type="entry name" value="ABC_transp_permease"/>
</dbReference>
<feature type="transmembrane region" description="Helical" evidence="6">
    <location>
        <begin position="112"/>
        <end position="132"/>
    </location>
</feature>
<comment type="caution">
    <text evidence="7">The sequence shown here is derived from an EMBL/GenBank/DDBJ whole genome shotgun (WGS) entry which is preliminary data.</text>
</comment>
<feature type="transmembrane region" description="Helical" evidence="6">
    <location>
        <begin position="242"/>
        <end position="261"/>
    </location>
</feature>
<reference evidence="7" key="1">
    <citation type="submission" date="2017-02" db="EMBL/GenBank/DDBJ databases">
        <title>Delving into the versatile metabolic prowess of the omnipresent phylum Bacteroidetes.</title>
        <authorList>
            <person name="Nobu M.K."/>
            <person name="Mei R."/>
            <person name="Narihiro T."/>
            <person name="Kuroda K."/>
            <person name="Liu W.-T."/>
        </authorList>
    </citation>
    <scope>NUCLEOTIDE SEQUENCE</scope>
    <source>
        <strain evidence="7">ADurb.Bin276</strain>
    </source>
</reference>
<dbReference type="GO" id="GO:0005886">
    <property type="term" value="C:plasma membrane"/>
    <property type="evidence" value="ECO:0007669"/>
    <property type="project" value="UniProtKB-SubCell"/>
</dbReference>
<gene>
    <name evidence="7" type="ORF">BWY41_00887</name>
</gene>
<dbReference type="AlphaFoldDB" id="A0A1V5SYI1"/>
<dbReference type="PANTHER" id="PTHR47089">
    <property type="entry name" value="ABC TRANSPORTER, PERMEASE PROTEIN"/>
    <property type="match status" value="1"/>
</dbReference>
<comment type="subcellular location">
    <subcellularLocation>
        <location evidence="1">Cell membrane</location>
        <topology evidence="1">Multi-pass membrane protein</topology>
    </subcellularLocation>
</comment>
<dbReference type="Proteomes" id="UP000485569">
    <property type="component" value="Unassembled WGS sequence"/>
</dbReference>
<feature type="transmembrane region" description="Helical" evidence="6">
    <location>
        <begin position="86"/>
        <end position="106"/>
    </location>
</feature>
<dbReference type="CDD" id="cd06580">
    <property type="entry name" value="TM_PBP1_transp_TpRbsC_like"/>
    <property type="match status" value="1"/>
</dbReference>
<feature type="transmembrane region" description="Helical" evidence="6">
    <location>
        <begin position="61"/>
        <end position="79"/>
    </location>
</feature>
<organism evidence="7">
    <name type="scientific">Candidatus Atribacter allofermentans</name>
    <dbReference type="NCBI Taxonomy" id="1852833"/>
    <lineage>
        <taxon>Bacteria</taxon>
        <taxon>Pseudomonadati</taxon>
        <taxon>Atribacterota</taxon>
        <taxon>Atribacteria</taxon>
        <taxon>Atribacterales</taxon>
        <taxon>Atribacteraceae</taxon>
        <taxon>Atribacter</taxon>
    </lineage>
</organism>
<evidence type="ECO:0000256" key="3">
    <source>
        <dbReference type="ARBA" id="ARBA00022692"/>
    </source>
</evidence>
<feature type="transmembrane region" description="Helical" evidence="6">
    <location>
        <begin position="20"/>
        <end position="41"/>
    </location>
</feature>
<keyword evidence="4 6" id="KW-1133">Transmembrane helix</keyword>
<feature type="transmembrane region" description="Helical" evidence="6">
    <location>
        <begin position="194"/>
        <end position="213"/>
    </location>
</feature>
<feature type="transmembrane region" description="Helical" evidence="6">
    <location>
        <begin position="323"/>
        <end position="343"/>
    </location>
</feature>
<proteinExistence type="predicted"/>
<keyword evidence="3 6" id="KW-0812">Transmembrane</keyword>
<feature type="transmembrane region" description="Helical" evidence="6">
    <location>
        <begin position="281"/>
        <end position="302"/>
    </location>
</feature>
<sequence>MLKKTLNYLDRSSSILPELIAIALAFLISAIILLITGYQPIRAFAALFRGAFGSKFAVGQTLTQATPILFTSLSFLLAFRSGIFNIGIEGQFLIGAFAAAVVGSSITGLPPIIHVIISLVIGGIFGALWGLIPALLKIFTGASEVITTMMMSYIASHLTSYLVNYRFKAPGWVAQTNPVQPSAILVKILPPTQLSVSFLISLGFSLLVFYFLFKTYLGYQVCAVGLNPTAAENRGISVHSRILMAFLFSAFVAGVGGAGEVLGVHGRFVEGFSPGYGWDGIAVSLVGRLHPFGCIIASILFGMLRAGGMSMTRSTKVPLDISLIIQSLVIILVAAPSFIKFVILRRKN</sequence>
<accession>A0A1V5SYI1</accession>
<evidence type="ECO:0000256" key="1">
    <source>
        <dbReference type="ARBA" id="ARBA00004651"/>
    </source>
</evidence>
<evidence type="ECO:0000256" key="2">
    <source>
        <dbReference type="ARBA" id="ARBA00022475"/>
    </source>
</evidence>
<evidence type="ECO:0000256" key="4">
    <source>
        <dbReference type="ARBA" id="ARBA00022989"/>
    </source>
</evidence>
<dbReference type="EMBL" id="MWBQ01000056">
    <property type="protein sequence ID" value="OQA59231.1"/>
    <property type="molecule type" value="Genomic_DNA"/>
</dbReference>
<keyword evidence="5 6" id="KW-0472">Membrane</keyword>
<evidence type="ECO:0000256" key="6">
    <source>
        <dbReference type="SAM" id="Phobius"/>
    </source>
</evidence>
<dbReference type="GO" id="GO:0022857">
    <property type="term" value="F:transmembrane transporter activity"/>
    <property type="evidence" value="ECO:0007669"/>
    <property type="project" value="InterPro"/>
</dbReference>
<dbReference type="Pfam" id="PF02653">
    <property type="entry name" value="BPD_transp_2"/>
    <property type="match status" value="1"/>
</dbReference>
<evidence type="ECO:0000256" key="5">
    <source>
        <dbReference type="ARBA" id="ARBA00023136"/>
    </source>
</evidence>
<keyword evidence="2" id="KW-1003">Cell membrane</keyword>
<evidence type="ECO:0000313" key="7">
    <source>
        <dbReference type="EMBL" id="OQA59231.1"/>
    </source>
</evidence>